<dbReference type="GO" id="GO:0016020">
    <property type="term" value="C:membrane"/>
    <property type="evidence" value="ECO:0007669"/>
    <property type="project" value="UniProtKB-SubCell"/>
</dbReference>
<feature type="transmembrane region" description="Helical" evidence="5">
    <location>
        <begin position="35"/>
        <end position="57"/>
    </location>
</feature>
<feature type="transmembrane region" description="Helical" evidence="5">
    <location>
        <begin position="383"/>
        <end position="402"/>
    </location>
</feature>
<reference evidence="9" key="1">
    <citation type="submission" date="2017-02" db="UniProtKB">
        <authorList>
            <consortium name="WormBaseParasite"/>
        </authorList>
    </citation>
    <scope>IDENTIFICATION</scope>
</reference>
<evidence type="ECO:0000313" key="8">
    <source>
        <dbReference type="Proteomes" id="UP000274131"/>
    </source>
</evidence>
<dbReference type="InterPro" id="IPR002645">
    <property type="entry name" value="STAS_dom"/>
</dbReference>
<dbReference type="WBParaSite" id="EVEC_0000118101-mRNA-1">
    <property type="protein sequence ID" value="EVEC_0000118101-mRNA-1"/>
    <property type="gene ID" value="EVEC_0000118101"/>
</dbReference>
<evidence type="ECO:0000313" key="7">
    <source>
        <dbReference type="EMBL" id="VDD85746.1"/>
    </source>
</evidence>
<keyword evidence="8" id="KW-1185">Reference proteome</keyword>
<comment type="subcellular location">
    <subcellularLocation>
        <location evidence="1">Membrane</location>
        <topology evidence="1">Multi-pass membrane protein</topology>
    </subcellularLocation>
</comment>
<dbReference type="AlphaFoldDB" id="A0A0N4UUU5"/>
<dbReference type="Proteomes" id="UP000274131">
    <property type="component" value="Unassembled WGS sequence"/>
</dbReference>
<dbReference type="Gene3D" id="3.30.750.24">
    <property type="entry name" value="STAS domain"/>
    <property type="match status" value="1"/>
</dbReference>
<dbReference type="CDD" id="cd07042">
    <property type="entry name" value="STAS_SulP_like_sulfate_transporter"/>
    <property type="match status" value="1"/>
</dbReference>
<dbReference type="STRING" id="51028.A0A0N4UUU5"/>
<keyword evidence="2 5" id="KW-0812">Transmembrane</keyword>
<feature type="domain" description="STAS" evidence="6">
    <location>
        <begin position="475"/>
        <end position="545"/>
    </location>
</feature>
<evidence type="ECO:0000259" key="6">
    <source>
        <dbReference type="PROSITE" id="PS50801"/>
    </source>
</evidence>
<dbReference type="EMBL" id="UXUI01007146">
    <property type="protein sequence ID" value="VDD85746.1"/>
    <property type="molecule type" value="Genomic_DNA"/>
</dbReference>
<evidence type="ECO:0000256" key="4">
    <source>
        <dbReference type="ARBA" id="ARBA00023136"/>
    </source>
</evidence>
<evidence type="ECO:0000256" key="2">
    <source>
        <dbReference type="ARBA" id="ARBA00022692"/>
    </source>
</evidence>
<proteinExistence type="predicted"/>
<feature type="transmembrane region" description="Helical" evidence="5">
    <location>
        <begin position="408"/>
        <end position="431"/>
    </location>
</feature>
<dbReference type="OrthoDB" id="288203at2759"/>
<gene>
    <name evidence="7" type="ORF">EVEC_LOCUS889</name>
</gene>
<dbReference type="Pfam" id="PF00916">
    <property type="entry name" value="Sulfate_transp"/>
    <property type="match status" value="1"/>
</dbReference>
<evidence type="ECO:0000256" key="1">
    <source>
        <dbReference type="ARBA" id="ARBA00004141"/>
    </source>
</evidence>
<dbReference type="PANTHER" id="PTHR11814">
    <property type="entry name" value="SULFATE TRANSPORTER"/>
    <property type="match status" value="1"/>
</dbReference>
<name>A0A0N4UUU5_ENTVE</name>
<organism evidence="9">
    <name type="scientific">Enterobius vermicularis</name>
    <name type="common">Human pinworm</name>
    <dbReference type="NCBI Taxonomy" id="51028"/>
    <lineage>
        <taxon>Eukaryota</taxon>
        <taxon>Metazoa</taxon>
        <taxon>Ecdysozoa</taxon>
        <taxon>Nematoda</taxon>
        <taxon>Chromadorea</taxon>
        <taxon>Rhabditida</taxon>
        <taxon>Spirurina</taxon>
        <taxon>Oxyuridomorpha</taxon>
        <taxon>Oxyuroidea</taxon>
        <taxon>Oxyuridae</taxon>
        <taxon>Enterobius</taxon>
    </lineage>
</organism>
<feature type="transmembrane region" description="Helical" evidence="5">
    <location>
        <begin position="268"/>
        <end position="288"/>
    </location>
</feature>
<evidence type="ECO:0000256" key="3">
    <source>
        <dbReference type="ARBA" id="ARBA00022989"/>
    </source>
</evidence>
<dbReference type="InterPro" id="IPR036513">
    <property type="entry name" value="STAS_dom_sf"/>
</dbReference>
<sequence length="567" mass="63390">KKFTVFKNKSEQFDAEFGYATPPDNDPLKKLAKKCFIHFCSPFSSLNSFLNCVVGFIPLMKWLPSYSLKNDLIPDVVGGLTIGIMHVPQDVFCIAYATLASVPPVVGLYVSFFAPLFYMIFGTSRHTSLGSFAVVSLMSGMAIERLISNDDISSEGAQFSQGRPTYTEAASALTLIGFQILMAVFRLQFLATYFSDQVVAGFSTGASIHVLVSQLKEVFYVRGMPKRSGFAQLFLVNKFTVSSAFLIKNKLFLLVGKELVNPFIKKKRWFFMPIPFELILHFLVILIFPSPDFPKMKLFTSLFVDAFQIGMVIVAVHISMAKMFAKKAGYKIDAGQVVPLSSFHSLASFFPVYPIACSLGRTVTNVNIGTKTQVIGLITLLKFLSKIDFTIWLISFLGTVVYDVKEGLMISIVYALLTTVFRAQWWVFFLLPSPLSVRNLKEASIKVKVADKFIGVNSKQRVESSGLENQRSLHFVIDCSGFTFIDYMGVSALKEIFDEMRSEGVLVYFAGAKAPARELFASSGFYKFVPKENFYPTIQDAVSIARRRQDSPDTGQVKQKPRWAFVL</sequence>
<dbReference type="InterPro" id="IPR011547">
    <property type="entry name" value="SLC26A/SulP_dom"/>
</dbReference>
<feature type="transmembrane region" description="Helical" evidence="5">
    <location>
        <begin position="129"/>
        <end position="148"/>
    </location>
</feature>
<protein>
    <submittedName>
        <fullName evidence="9">STAS domain-containing protein</fullName>
    </submittedName>
</protein>
<dbReference type="InterPro" id="IPR001902">
    <property type="entry name" value="SLC26A/SulP_fam"/>
</dbReference>
<evidence type="ECO:0000313" key="9">
    <source>
        <dbReference type="WBParaSite" id="EVEC_0000118101-mRNA-1"/>
    </source>
</evidence>
<dbReference type="PROSITE" id="PS50801">
    <property type="entry name" value="STAS"/>
    <property type="match status" value="1"/>
</dbReference>
<keyword evidence="4 5" id="KW-0472">Membrane</keyword>
<feature type="transmembrane region" description="Helical" evidence="5">
    <location>
        <begin position="169"/>
        <end position="189"/>
    </location>
</feature>
<dbReference type="SUPFAM" id="SSF52091">
    <property type="entry name" value="SpoIIaa-like"/>
    <property type="match status" value="1"/>
</dbReference>
<evidence type="ECO:0000256" key="5">
    <source>
        <dbReference type="SAM" id="Phobius"/>
    </source>
</evidence>
<keyword evidence="3 5" id="KW-1133">Transmembrane helix</keyword>
<reference evidence="7 8" key="2">
    <citation type="submission" date="2018-10" db="EMBL/GenBank/DDBJ databases">
        <authorList>
            <consortium name="Pathogen Informatics"/>
        </authorList>
    </citation>
    <scope>NUCLEOTIDE SEQUENCE [LARGE SCALE GENOMIC DNA]</scope>
</reference>
<feature type="transmembrane region" description="Helical" evidence="5">
    <location>
        <begin position="300"/>
        <end position="321"/>
    </location>
</feature>
<dbReference type="Pfam" id="PF01740">
    <property type="entry name" value="STAS"/>
    <property type="match status" value="1"/>
</dbReference>
<dbReference type="GO" id="GO:0055085">
    <property type="term" value="P:transmembrane transport"/>
    <property type="evidence" value="ECO:0007669"/>
    <property type="project" value="InterPro"/>
</dbReference>
<feature type="transmembrane region" description="Helical" evidence="5">
    <location>
        <begin position="106"/>
        <end position="123"/>
    </location>
</feature>
<accession>A0A0N4UUU5</accession>